<keyword evidence="3" id="KW-1185">Reference proteome</keyword>
<dbReference type="Proteomes" id="UP001183610">
    <property type="component" value="Unassembled WGS sequence"/>
</dbReference>
<evidence type="ECO:0000313" key="3">
    <source>
        <dbReference type="Proteomes" id="UP001183610"/>
    </source>
</evidence>
<reference evidence="3" key="1">
    <citation type="submission" date="2023-07" db="EMBL/GenBank/DDBJ databases">
        <title>30 novel species of actinomycetes from the DSMZ collection.</title>
        <authorList>
            <person name="Nouioui I."/>
        </authorList>
    </citation>
    <scope>NUCLEOTIDE SEQUENCE [LARGE SCALE GENOMIC DNA]</scope>
    <source>
        <strain evidence="3">DSM 41979</strain>
    </source>
</reference>
<dbReference type="EMBL" id="JAVRET010000090">
    <property type="protein sequence ID" value="MDT0412644.1"/>
    <property type="molecule type" value="Genomic_DNA"/>
</dbReference>
<accession>A0ABU2R7H0</accession>
<organism evidence="2 3">
    <name type="scientific">Streptomyces evansiae</name>
    <dbReference type="NCBI Taxonomy" id="3075535"/>
    <lineage>
        <taxon>Bacteria</taxon>
        <taxon>Bacillati</taxon>
        <taxon>Actinomycetota</taxon>
        <taxon>Actinomycetes</taxon>
        <taxon>Kitasatosporales</taxon>
        <taxon>Streptomycetaceae</taxon>
        <taxon>Streptomyces</taxon>
    </lineage>
</organism>
<sequence length="67" mass="7161">MTAGDGRERVLAAVRDTIAETGQGPSVREIQRVTGLALGTIAHHLKALEESGALVRTGLHWRTCRLG</sequence>
<dbReference type="Gene3D" id="1.10.10.10">
    <property type="entry name" value="Winged helix-like DNA-binding domain superfamily/Winged helix DNA-binding domain"/>
    <property type="match status" value="1"/>
</dbReference>
<feature type="domain" description="LexA repressor DNA-binding" evidence="1">
    <location>
        <begin position="8"/>
        <end position="57"/>
    </location>
</feature>
<dbReference type="InterPro" id="IPR006199">
    <property type="entry name" value="LexA_DNA-bd_dom"/>
</dbReference>
<gene>
    <name evidence="2" type="ORF">RM698_26795</name>
</gene>
<name>A0ABU2R7H0_9ACTN</name>
<dbReference type="Pfam" id="PF01726">
    <property type="entry name" value="LexA_DNA_bind"/>
    <property type="match status" value="1"/>
</dbReference>
<evidence type="ECO:0000259" key="1">
    <source>
        <dbReference type="Pfam" id="PF01726"/>
    </source>
</evidence>
<evidence type="ECO:0000313" key="2">
    <source>
        <dbReference type="EMBL" id="MDT0412644.1"/>
    </source>
</evidence>
<dbReference type="RefSeq" id="WP_010279967.1">
    <property type="nucleotide sequence ID" value="NZ_JAVRET010000090.1"/>
</dbReference>
<dbReference type="InterPro" id="IPR036388">
    <property type="entry name" value="WH-like_DNA-bd_sf"/>
</dbReference>
<comment type="caution">
    <text evidence="2">The sequence shown here is derived from an EMBL/GenBank/DDBJ whole genome shotgun (WGS) entry which is preliminary data.</text>
</comment>
<dbReference type="SUPFAM" id="SSF46785">
    <property type="entry name" value="Winged helix' DNA-binding domain"/>
    <property type="match status" value="1"/>
</dbReference>
<dbReference type="InterPro" id="IPR036390">
    <property type="entry name" value="WH_DNA-bd_sf"/>
</dbReference>
<protein>
    <submittedName>
        <fullName evidence="2">Helix-turn-helix domain-containing protein</fullName>
    </submittedName>
</protein>
<proteinExistence type="predicted"/>